<keyword evidence="3 11" id="KW-0645">Protease</keyword>
<dbReference type="GO" id="GO:0005737">
    <property type="term" value="C:cytoplasm"/>
    <property type="evidence" value="ECO:0007669"/>
    <property type="project" value="TreeGrafter"/>
</dbReference>
<dbReference type="PANTHER" id="PTHR11533:SF174">
    <property type="entry name" value="PUROMYCIN-SENSITIVE AMINOPEPTIDASE-RELATED"/>
    <property type="match status" value="1"/>
</dbReference>
<organism evidence="15 16">
    <name type="scientific">Boothiomyces macroporosus</name>
    <dbReference type="NCBI Taxonomy" id="261099"/>
    <lineage>
        <taxon>Eukaryota</taxon>
        <taxon>Fungi</taxon>
        <taxon>Fungi incertae sedis</taxon>
        <taxon>Chytridiomycota</taxon>
        <taxon>Chytridiomycota incertae sedis</taxon>
        <taxon>Chytridiomycetes</taxon>
        <taxon>Rhizophydiales</taxon>
        <taxon>Terramycetaceae</taxon>
        <taxon>Boothiomyces</taxon>
    </lineage>
</organism>
<evidence type="ECO:0000259" key="14">
    <source>
        <dbReference type="Pfam" id="PF17900"/>
    </source>
</evidence>
<gene>
    <name evidence="15" type="primary">APE2_1</name>
    <name evidence="15" type="ORF">HK103_000175</name>
</gene>
<evidence type="ECO:0000256" key="8">
    <source>
        <dbReference type="PIRSR" id="PIRSR634016-1"/>
    </source>
</evidence>
<dbReference type="GO" id="GO:0006508">
    <property type="term" value="P:proteolysis"/>
    <property type="evidence" value="ECO:0007669"/>
    <property type="project" value="UniProtKB-KW"/>
</dbReference>
<keyword evidence="4 9" id="KW-0479">Metal-binding</keyword>
<dbReference type="InterPro" id="IPR034016">
    <property type="entry name" value="M1_APN-typ"/>
</dbReference>
<evidence type="ECO:0000256" key="6">
    <source>
        <dbReference type="ARBA" id="ARBA00022833"/>
    </source>
</evidence>
<feature type="binding site" evidence="9">
    <location>
        <position position="334"/>
    </location>
    <ligand>
        <name>Zn(2+)</name>
        <dbReference type="ChEBI" id="CHEBI:29105"/>
        <note>catalytic</note>
    </ligand>
</feature>
<dbReference type="Gene3D" id="1.10.390.10">
    <property type="entry name" value="Neutral Protease Domain 2"/>
    <property type="match status" value="1"/>
</dbReference>
<evidence type="ECO:0000256" key="1">
    <source>
        <dbReference type="ARBA" id="ARBA00010136"/>
    </source>
</evidence>
<dbReference type="Proteomes" id="UP001210925">
    <property type="component" value="Unassembled WGS sequence"/>
</dbReference>
<dbReference type="InterPro" id="IPR050344">
    <property type="entry name" value="Peptidase_M1_aminopeptidases"/>
</dbReference>
<dbReference type="EMBL" id="JADGKB010000001">
    <property type="protein sequence ID" value="KAJ3262646.1"/>
    <property type="molecule type" value="Genomic_DNA"/>
</dbReference>
<dbReference type="EC" id="3.4.11.-" evidence="11"/>
<dbReference type="InterPro" id="IPR042097">
    <property type="entry name" value="Aminopeptidase_N-like_N_sf"/>
</dbReference>
<evidence type="ECO:0000313" key="16">
    <source>
        <dbReference type="Proteomes" id="UP001210925"/>
    </source>
</evidence>
<dbReference type="GO" id="GO:0005615">
    <property type="term" value="C:extracellular space"/>
    <property type="evidence" value="ECO:0007669"/>
    <property type="project" value="TreeGrafter"/>
</dbReference>
<proteinExistence type="inferred from homology"/>
<dbReference type="GO" id="GO:0016020">
    <property type="term" value="C:membrane"/>
    <property type="evidence" value="ECO:0007669"/>
    <property type="project" value="TreeGrafter"/>
</dbReference>
<feature type="site" description="Transition state stabilizer" evidence="10">
    <location>
        <position position="420"/>
    </location>
</feature>
<evidence type="ECO:0000256" key="7">
    <source>
        <dbReference type="ARBA" id="ARBA00023049"/>
    </source>
</evidence>
<dbReference type="InterPro" id="IPR024571">
    <property type="entry name" value="ERAP1-like_C_dom"/>
</dbReference>
<feature type="domain" description="Aminopeptidase N-like N-terminal" evidence="14">
    <location>
        <begin position="13"/>
        <end position="220"/>
    </location>
</feature>
<dbReference type="GO" id="GO:0043171">
    <property type="term" value="P:peptide catabolic process"/>
    <property type="evidence" value="ECO:0007669"/>
    <property type="project" value="TreeGrafter"/>
</dbReference>
<evidence type="ECO:0000256" key="2">
    <source>
        <dbReference type="ARBA" id="ARBA00022438"/>
    </source>
</evidence>
<dbReference type="FunFam" id="1.10.390.10:FF:000001">
    <property type="entry name" value="Aminopeptidase"/>
    <property type="match status" value="1"/>
</dbReference>
<dbReference type="InterPro" id="IPR014782">
    <property type="entry name" value="Peptidase_M1_dom"/>
</dbReference>
<comment type="cofactor">
    <cofactor evidence="9 11">
        <name>Zn(2+)</name>
        <dbReference type="ChEBI" id="CHEBI:29105"/>
    </cofactor>
    <text evidence="9 11">Binds 1 zinc ion per subunit.</text>
</comment>
<reference evidence="15" key="1">
    <citation type="submission" date="2020-05" db="EMBL/GenBank/DDBJ databases">
        <title>Phylogenomic resolution of chytrid fungi.</title>
        <authorList>
            <person name="Stajich J.E."/>
            <person name="Amses K."/>
            <person name="Simmons R."/>
            <person name="Seto K."/>
            <person name="Myers J."/>
            <person name="Bonds A."/>
            <person name="Quandt C.A."/>
            <person name="Barry K."/>
            <person name="Liu P."/>
            <person name="Grigoriev I."/>
            <person name="Longcore J.E."/>
            <person name="James T.Y."/>
        </authorList>
    </citation>
    <scope>NUCLEOTIDE SEQUENCE</scope>
    <source>
        <strain evidence="15">PLAUS21</strain>
    </source>
</reference>
<dbReference type="Pfam" id="PF11838">
    <property type="entry name" value="ERAP1_C"/>
    <property type="match status" value="1"/>
</dbReference>
<evidence type="ECO:0000256" key="3">
    <source>
        <dbReference type="ARBA" id="ARBA00022670"/>
    </source>
</evidence>
<dbReference type="Gene3D" id="1.25.50.20">
    <property type="match status" value="1"/>
</dbReference>
<dbReference type="SUPFAM" id="SSF63737">
    <property type="entry name" value="Leukotriene A4 hydrolase N-terminal domain"/>
    <property type="match status" value="1"/>
</dbReference>
<dbReference type="FunFam" id="2.60.40.1730:FF:000002">
    <property type="entry name" value="Aminopeptidase"/>
    <property type="match status" value="1"/>
</dbReference>
<dbReference type="CDD" id="cd09601">
    <property type="entry name" value="M1_APN-Q_like"/>
    <property type="match status" value="1"/>
</dbReference>
<keyword evidence="16" id="KW-1185">Reference proteome</keyword>
<dbReference type="Gene3D" id="2.60.40.1730">
    <property type="entry name" value="tricorn interacting facor f3 domain"/>
    <property type="match status" value="1"/>
</dbReference>
<evidence type="ECO:0000256" key="10">
    <source>
        <dbReference type="PIRSR" id="PIRSR634016-4"/>
    </source>
</evidence>
<evidence type="ECO:0000259" key="13">
    <source>
        <dbReference type="Pfam" id="PF11838"/>
    </source>
</evidence>
<keyword evidence="2 11" id="KW-0031">Aminopeptidase</keyword>
<dbReference type="GO" id="GO:0070006">
    <property type="term" value="F:metalloaminopeptidase activity"/>
    <property type="evidence" value="ECO:0007669"/>
    <property type="project" value="TreeGrafter"/>
</dbReference>
<evidence type="ECO:0000256" key="11">
    <source>
        <dbReference type="RuleBase" id="RU364040"/>
    </source>
</evidence>
<feature type="binding site" evidence="9">
    <location>
        <position position="338"/>
    </location>
    <ligand>
        <name>Zn(2+)</name>
        <dbReference type="ChEBI" id="CHEBI:29105"/>
        <note>catalytic</note>
    </ligand>
</feature>
<comment type="caution">
    <text evidence="15">The sequence shown here is derived from an EMBL/GenBank/DDBJ whole genome shotgun (WGS) entry which is preliminary data.</text>
</comment>
<keyword evidence="5 11" id="KW-0378">Hydrolase</keyword>
<dbReference type="GO" id="GO:0042277">
    <property type="term" value="F:peptide binding"/>
    <property type="evidence" value="ECO:0007669"/>
    <property type="project" value="TreeGrafter"/>
</dbReference>
<sequence length="917" mass="102982">MTATRRLLPAYAKPTHYNLTLVPGLDTGKFTGQVSISLTVTETTKKLVANAKDLEVVKASAVVFRVNPGGLPRVNAWPKDPKTHRATQPAASITLDKEEETVTFEFEHEIPATSNIILHVEFNGTHFDDMKGFYRSSYLAEDGSKKYLVTTQFEAADARRAFPCWDEPNRKATFDVQLLVPQDLVALSNMNIVEEKDVEFGSKTFRSYKYATTPIMSSYLLAFCVGDFEYIEGVANPKAPADAEPITCRVYTLKGKKEQGRFALGVGIKTLEFFSEYFDIKYPLPKMDQIAIPDFSAGAMENWGLVTYRDVALLVDGDKTSIATRRRVAEVVCHEFAHQWFGNLVTMDWWKELWLNEGFATYVGIFAVDKNFPDWKTFDEFVGENMVMAFSLDGLRSSHPIEVEVNTPKDIDQIFDGISYAKGASVIRLISSYLGAETFMNGVRLYLKKFAYKNATTIDLWNACSEASGKDIAKIMKEWITDVGYPMVTITGEEYNSETKQLTLTLQQKRFLATGDLTEEEEANGSIWSIPVSVLTHNGVVSETFLFTEKAGQITFDYDLVDGAFWKLNSSCQSLIRINYSGEQLASISQALKSKPELFAVTDRLEILMDVFSFAEGGLIATTGALEILKGYSEETDLRRAWSADKKVVEGIDALLLSIFSSKVEQLGYDYPEGEDETVSSIRTLAIEVSVEAEDEKVKAELKERYLKFRNGDENAFHSNIRGLVFACGHAGSDSPQQDFDFLYNLYLTGANPGIKTAALTSLAKTNDITLAKKLLEEYVFDSDKVKPQDFFGPYLTLVMNPAPGLKAELTPYTKEWVFANWNLIYSKFESQAARLSYVPIIHIYANLSWEMIGFVEKWAAGEGLPEEEAQLRKKQVASFIRSLNQSLETLKSSATWVDREKDSVREWFVQNGFTTL</sequence>
<accession>A0AAD5Y7C1</accession>
<feature type="domain" description="Peptidase M1 membrane alanine aminopeptidase" evidence="12">
    <location>
        <begin position="262"/>
        <end position="479"/>
    </location>
</feature>
<comment type="similarity">
    <text evidence="1 11">Belongs to the peptidase M1 family.</text>
</comment>
<evidence type="ECO:0000259" key="12">
    <source>
        <dbReference type="Pfam" id="PF01433"/>
    </source>
</evidence>
<dbReference type="Pfam" id="PF01433">
    <property type="entry name" value="Peptidase_M1"/>
    <property type="match status" value="1"/>
</dbReference>
<evidence type="ECO:0000256" key="4">
    <source>
        <dbReference type="ARBA" id="ARBA00022723"/>
    </source>
</evidence>
<dbReference type="SUPFAM" id="SSF55486">
    <property type="entry name" value="Metalloproteases ('zincins'), catalytic domain"/>
    <property type="match status" value="1"/>
</dbReference>
<dbReference type="AlphaFoldDB" id="A0AAD5Y7C1"/>
<keyword evidence="6 9" id="KW-0862">Zinc</keyword>
<dbReference type="PANTHER" id="PTHR11533">
    <property type="entry name" value="PROTEASE M1 ZINC METALLOPROTEASE"/>
    <property type="match status" value="1"/>
</dbReference>
<feature type="binding site" evidence="9">
    <location>
        <position position="357"/>
    </location>
    <ligand>
        <name>Zn(2+)</name>
        <dbReference type="ChEBI" id="CHEBI:29105"/>
        <note>catalytic</note>
    </ligand>
</feature>
<evidence type="ECO:0000256" key="5">
    <source>
        <dbReference type="ARBA" id="ARBA00022801"/>
    </source>
</evidence>
<name>A0AAD5Y7C1_9FUNG</name>
<dbReference type="InterPro" id="IPR001930">
    <property type="entry name" value="Peptidase_M1"/>
</dbReference>
<feature type="active site" description="Proton acceptor" evidence="8">
    <location>
        <position position="335"/>
    </location>
</feature>
<dbReference type="Gene3D" id="2.60.40.1910">
    <property type="match status" value="1"/>
</dbReference>
<dbReference type="PRINTS" id="PR00756">
    <property type="entry name" value="ALADIPTASE"/>
</dbReference>
<protein>
    <recommendedName>
        <fullName evidence="11">Aminopeptidase</fullName>
        <ecNumber evidence="11">3.4.11.-</ecNumber>
    </recommendedName>
</protein>
<dbReference type="Pfam" id="PF17900">
    <property type="entry name" value="Peptidase_M1_N"/>
    <property type="match status" value="1"/>
</dbReference>
<keyword evidence="7 11" id="KW-0482">Metalloprotease</keyword>
<evidence type="ECO:0000313" key="15">
    <source>
        <dbReference type="EMBL" id="KAJ3262646.1"/>
    </source>
</evidence>
<evidence type="ECO:0000256" key="9">
    <source>
        <dbReference type="PIRSR" id="PIRSR634016-3"/>
    </source>
</evidence>
<dbReference type="InterPro" id="IPR027268">
    <property type="entry name" value="Peptidase_M4/M1_CTD_sf"/>
</dbReference>
<feature type="domain" description="ERAP1-like C-terminal" evidence="13">
    <location>
        <begin position="566"/>
        <end position="892"/>
    </location>
</feature>
<dbReference type="GO" id="GO:0008270">
    <property type="term" value="F:zinc ion binding"/>
    <property type="evidence" value="ECO:0007669"/>
    <property type="project" value="UniProtKB-UniRule"/>
</dbReference>
<dbReference type="InterPro" id="IPR045357">
    <property type="entry name" value="Aminopeptidase_N-like_N"/>
</dbReference>